<dbReference type="GO" id="GO:0006355">
    <property type="term" value="P:regulation of DNA-templated transcription"/>
    <property type="evidence" value="ECO:0007669"/>
    <property type="project" value="InterPro"/>
</dbReference>
<evidence type="ECO:0000313" key="3">
    <source>
        <dbReference type="Proteomes" id="UP000031523"/>
    </source>
</evidence>
<sequence length="324" mass="35382">MSTTHHPHGIDELCEPGAALYARALRAGRLPHAAAESAPCLLDMGLLQPDVADAGLLLPTPPAVALPRLLHTIEEDVTLRRQKEAALAEAFSPLLALDADHRAPAGDSSITALKGLESLRKAAARAAAETREEVLAIRRGKRYAESLDERRGIDVGVLKRGGRLRTLYQHTSRHSPVVSAHFERLGAYDFQARSLDHIPERLAIFDRKVAFVPSAEDPDLAVEVRHPTLVSYLVSMYQELWRSAVPLFPRKAHLPAPEGFTARQRAIARLLVEGQTDARIAERLGMNVRTCRTHIGNLATALGSSNRAQLGYLIGKSGMLDDPE</sequence>
<dbReference type="AlphaFoldDB" id="A0A0B5EM75"/>
<dbReference type="Gene3D" id="1.10.10.10">
    <property type="entry name" value="Winged helix-like DNA-binding domain superfamily/Winged helix DNA-binding domain"/>
    <property type="match status" value="1"/>
</dbReference>
<organism evidence="2 3">
    <name type="scientific">Streptomyces albus (strain ATCC 21838 / DSM 41398 / FERM P-419 / JCM 4703 / NBRC 107858)</name>
    <dbReference type="NCBI Taxonomy" id="1081613"/>
    <lineage>
        <taxon>Bacteria</taxon>
        <taxon>Bacillati</taxon>
        <taxon>Actinomycetota</taxon>
        <taxon>Actinomycetes</taxon>
        <taxon>Kitasatosporales</taxon>
        <taxon>Streptomycetaceae</taxon>
        <taxon>Streptomyces</taxon>
    </lineage>
</organism>
<protein>
    <submittedName>
        <fullName evidence="2">LuxR-family transcriptional regulator</fullName>
    </submittedName>
</protein>
<dbReference type="InterPro" id="IPR051797">
    <property type="entry name" value="TrmB-like"/>
</dbReference>
<feature type="domain" description="HTH luxR-type" evidence="1">
    <location>
        <begin position="257"/>
        <end position="314"/>
    </location>
</feature>
<dbReference type="Proteomes" id="UP000031523">
    <property type="component" value="Chromosome"/>
</dbReference>
<proteinExistence type="predicted"/>
<dbReference type="CDD" id="cd06170">
    <property type="entry name" value="LuxR_C_like"/>
    <property type="match status" value="1"/>
</dbReference>
<dbReference type="GO" id="GO:0003677">
    <property type="term" value="F:DNA binding"/>
    <property type="evidence" value="ECO:0007669"/>
    <property type="project" value="InterPro"/>
</dbReference>
<dbReference type="EMBL" id="CP010519">
    <property type="protein sequence ID" value="AJE83548.1"/>
    <property type="molecule type" value="Genomic_DNA"/>
</dbReference>
<accession>A0A0B5EM75</accession>
<gene>
    <name evidence="2" type="ORF">SLNWT_3172</name>
</gene>
<evidence type="ECO:0000313" key="2">
    <source>
        <dbReference type="EMBL" id="AJE83548.1"/>
    </source>
</evidence>
<dbReference type="InterPro" id="IPR036388">
    <property type="entry name" value="WH-like_DNA-bd_sf"/>
</dbReference>
<dbReference type="InterPro" id="IPR016032">
    <property type="entry name" value="Sig_transdc_resp-reg_C-effctor"/>
</dbReference>
<dbReference type="SMART" id="SM00421">
    <property type="entry name" value="HTH_LUXR"/>
    <property type="match status" value="1"/>
</dbReference>
<dbReference type="Pfam" id="PF00196">
    <property type="entry name" value="GerE"/>
    <property type="match status" value="1"/>
</dbReference>
<dbReference type="KEGG" id="sals:SLNWT_3172"/>
<dbReference type="InterPro" id="IPR000792">
    <property type="entry name" value="Tscrpt_reg_LuxR_C"/>
</dbReference>
<evidence type="ECO:0000259" key="1">
    <source>
        <dbReference type="SMART" id="SM00421"/>
    </source>
</evidence>
<reference evidence="2 3" key="1">
    <citation type="submission" date="2015-01" db="EMBL/GenBank/DDBJ databases">
        <title>Enhanced salinomycin production by adjusting the supply of polyketide extender units in Streptomyce albus DSM 41398.</title>
        <authorList>
            <person name="Lu C."/>
        </authorList>
    </citation>
    <scope>NUCLEOTIDE SEQUENCE [LARGE SCALE GENOMIC DNA]</scope>
    <source>
        <strain evidence="3">ATCC 21838 / DSM 41398 / FERM P-419 / JCM 4703 / NBRC 107858</strain>
    </source>
</reference>
<keyword evidence="3" id="KW-1185">Reference proteome</keyword>
<dbReference type="SUPFAM" id="SSF46894">
    <property type="entry name" value="C-terminal effector domain of the bipartite response regulators"/>
    <property type="match status" value="1"/>
</dbReference>
<dbReference type="PANTHER" id="PTHR34293">
    <property type="entry name" value="HTH-TYPE TRANSCRIPTIONAL REGULATOR TRMBL2"/>
    <property type="match status" value="1"/>
</dbReference>
<name>A0A0B5EM75_STRA4</name>
<dbReference type="PRINTS" id="PR00038">
    <property type="entry name" value="HTHLUXR"/>
</dbReference>
<dbReference type="PANTHER" id="PTHR34293:SF1">
    <property type="entry name" value="HTH-TYPE TRANSCRIPTIONAL REGULATOR TRMBL2"/>
    <property type="match status" value="1"/>
</dbReference>